<dbReference type="GO" id="GO:0003824">
    <property type="term" value="F:catalytic activity"/>
    <property type="evidence" value="ECO:0007669"/>
    <property type="project" value="InterPro"/>
</dbReference>
<dbReference type="InterPro" id="IPR015813">
    <property type="entry name" value="Pyrv/PenolPyrv_kinase-like_dom"/>
</dbReference>
<sequence>MDGPDMPLVGANDLSNTLGLPGQLDHPDVMAGFQRVTDACKVNNIYFRVGGMGHHPELAKEMIAMGARYATAGADMTFMTKAAIANALKFD</sequence>
<evidence type="ECO:0000313" key="2">
    <source>
        <dbReference type="Proteomes" id="UP000030960"/>
    </source>
</evidence>
<protein>
    <submittedName>
        <fullName evidence="1">Putative aldolase</fullName>
    </submittedName>
</protein>
<dbReference type="Gene3D" id="3.20.20.60">
    <property type="entry name" value="Phosphoenolpyruvate-binding domains"/>
    <property type="match status" value="1"/>
</dbReference>
<gene>
    <name evidence="1" type="ORF">OA50_00469</name>
</gene>
<organism evidence="1 2">
    <name type="scientific">Mameliella alba</name>
    <dbReference type="NCBI Taxonomy" id="561184"/>
    <lineage>
        <taxon>Bacteria</taxon>
        <taxon>Pseudomonadati</taxon>
        <taxon>Pseudomonadota</taxon>
        <taxon>Alphaproteobacteria</taxon>
        <taxon>Rhodobacterales</taxon>
        <taxon>Roseobacteraceae</taxon>
        <taxon>Mameliella</taxon>
    </lineage>
</organism>
<proteinExistence type="predicted"/>
<evidence type="ECO:0000313" key="1">
    <source>
        <dbReference type="EMBL" id="KHQ54635.1"/>
    </source>
</evidence>
<dbReference type="SUPFAM" id="SSF51621">
    <property type="entry name" value="Phosphoenolpyruvate/pyruvate domain"/>
    <property type="match status" value="1"/>
</dbReference>
<comment type="caution">
    <text evidence="1">The sequence shown here is derived from an EMBL/GenBank/DDBJ whole genome shotgun (WGS) entry which is preliminary data.</text>
</comment>
<accession>A0A0B3RUH6</accession>
<keyword evidence="2" id="KW-1185">Reference proteome</keyword>
<dbReference type="Proteomes" id="UP000030960">
    <property type="component" value="Unassembled WGS sequence"/>
</dbReference>
<reference evidence="1 2" key="1">
    <citation type="submission" date="2014-10" db="EMBL/GenBank/DDBJ databases">
        <title>Genome sequence of Ponticoccus sp. strain UMTAT08 isolated from clonal culture of toxic dinoflagellate Alexandrium tamiyavanichii.</title>
        <authorList>
            <person name="Gan H.Y."/>
            <person name="Muhd D.-D."/>
            <person name="Mohd Noor M.E."/>
            <person name="Yeong Y.S."/>
            <person name="Usup G."/>
        </authorList>
    </citation>
    <scope>NUCLEOTIDE SEQUENCE [LARGE SCALE GENOMIC DNA]</scope>
    <source>
        <strain evidence="1 2">UMTAT08</strain>
    </source>
</reference>
<dbReference type="InterPro" id="IPR040442">
    <property type="entry name" value="Pyrv_kinase-like_dom_sf"/>
</dbReference>
<dbReference type="AlphaFoldDB" id="A0A0B3RUH6"/>
<dbReference type="STRING" id="561184.SAMN05216376_107278"/>
<name>A0A0B3RUH6_9RHOB</name>
<dbReference type="EMBL" id="JSUQ01000002">
    <property type="protein sequence ID" value="KHQ54635.1"/>
    <property type="molecule type" value="Genomic_DNA"/>
</dbReference>